<proteinExistence type="inferred from homology"/>
<dbReference type="CDD" id="cd03784">
    <property type="entry name" value="GT1_Gtf-like"/>
    <property type="match status" value="1"/>
</dbReference>
<sequence>MMRVLFVTLSEKSHIYLMAPLAWALTAAGHDVRVASQPMATDTVTRAGLTAVPVGSDHGIHHDMAAYRDSQDYRTANWSRCERPEVDWAELKERYALSVPYAFAVYNDSMIDDLAAFAQGWRPDVVVRDPLAYAGAVAARVAGAAHVRLMWCADVWGRTRQTYLELLAEQPEPERTDPLAEWLAARSEPFGFSCDEEMLHGQATVSTLPASLALPTASPELPMRHIPYNGRAVVWDWLREAPKRPRVCVSLGASNTEDYGGDYVSVPQILDALADDDVEVVAALLPAQREALGTLPGNARAVESVALHTLLPTCSAVIHHGGYGSFATAMAHGVPQLVLSTLVSDHELRGRALERQGAGAYLHHRDVTADKVRDHVRRFTSEPGPAAAARRLRAEAEAMPSPREVVTSLERLAEVS</sequence>
<keyword evidence="2" id="KW-0328">Glycosyltransferase</keyword>
<keyword evidence="4" id="KW-0045">Antibiotic biosynthesis</keyword>
<organism evidence="7 8">
    <name type="scientific">Streptomyces heilongjiangensis</name>
    <dbReference type="NCBI Taxonomy" id="945052"/>
    <lineage>
        <taxon>Bacteria</taxon>
        <taxon>Bacillati</taxon>
        <taxon>Actinomycetota</taxon>
        <taxon>Actinomycetes</taxon>
        <taxon>Kitasatosporales</taxon>
        <taxon>Streptomycetaceae</taxon>
        <taxon>Streptomyces</taxon>
    </lineage>
</organism>
<comment type="caution">
    <text evidence="7">The sequence shown here is derived from an EMBL/GenBank/DDBJ whole genome shotgun (WGS) entry which is preliminary data.</text>
</comment>
<dbReference type="RefSeq" id="WP_272170419.1">
    <property type="nucleotide sequence ID" value="NZ_JAQOSL010000018.1"/>
</dbReference>
<feature type="domain" description="Erythromycin biosynthesis protein CIII-like C-terminal" evidence="5">
    <location>
        <begin position="268"/>
        <end position="412"/>
    </location>
</feature>
<evidence type="ECO:0000256" key="2">
    <source>
        <dbReference type="ARBA" id="ARBA00022676"/>
    </source>
</evidence>
<feature type="domain" description="Erythromycin biosynthesis protein CIII-like N-terminal" evidence="6">
    <location>
        <begin position="23"/>
        <end position="252"/>
    </location>
</feature>
<comment type="similarity">
    <text evidence="1">Belongs to the glycosyltransferase 28 family.</text>
</comment>
<reference evidence="8" key="1">
    <citation type="journal article" date="2019" name="Int. J. Syst. Evol. Microbiol.">
        <title>The Global Catalogue of Microorganisms (GCM) 10K type strain sequencing project: providing services to taxonomists for standard genome sequencing and annotation.</title>
        <authorList>
            <consortium name="The Broad Institute Genomics Platform"/>
            <consortium name="The Broad Institute Genome Sequencing Center for Infectious Disease"/>
            <person name="Wu L."/>
            <person name="Ma J."/>
        </authorList>
    </citation>
    <scope>NUCLEOTIDE SEQUENCE [LARGE SCALE GENOMIC DNA]</scope>
    <source>
        <strain evidence="8">JCM 9918</strain>
    </source>
</reference>
<keyword evidence="3" id="KW-0808">Transferase</keyword>
<dbReference type="Pfam" id="PF06722">
    <property type="entry name" value="EryCIII-like_C"/>
    <property type="match status" value="1"/>
</dbReference>
<dbReference type="SUPFAM" id="SSF53756">
    <property type="entry name" value="UDP-Glycosyltransferase/glycogen phosphorylase"/>
    <property type="match status" value="1"/>
</dbReference>
<dbReference type="PANTHER" id="PTHR48050">
    <property type="entry name" value="STEROL 3-BETA-GLUCOSYLTRANSFERASE"/>
    <property type="match status" value="1"/>
</dbReference>
<dbReference type="InterPro" id="IPR050426">
    <property type="entry name" value="Glycosyltransferase_28"/>
</dbReference>
<evidence type="ECO:0000256" key="1">
    <source>
        <dbReference type="ARBA" id="ARBA00006962"/>
    </source>
</evidence>
<dbReference type="Gene3D" id="3.40.50.2000">
    <property type="entry name" value="Glycogen Phosphorylase B"/>
    <property type="match status" value="2"/>
</dbReference>
<dbReference type="PANTHER" id="PTHR48050:SF13">
    <property type="entry name" value="STEROL 3-BETA-GLUCOSYLTRANSFERASE UGT80A2"/>
    <property type="match status" value="1"/>
</dbReference>
<evidence type="ECO:0000259" key="6">
    <source>
        <dbReference type="Pfam" id="PF21036"/>
    </source>
</evidence>
<evidence type="ECO:0000313" key="8">
    <source>
        <dbReference type="Proteomes" id="UP001596112"/>
    </source>
</evidence>
<dbReference type="Proteomes" id="UP001596112">
    <property type="component" value="Unassembled WGS sequence"/>
</dbReference>
<dbReference type="EMBL" id="JBHSNZ010000020">
    <property type="protein sequence ID" value="MFC5810964.1"/>
    <property type="molecule type" value="Genomic_DNA"/>
</dbReference>
<dbReference type="NCBIfam" id="TIGR04516">
    <property type="entry name" value="glycosyl_450act"/>
    <property type="match status" value="1"/>
</dbReference>
<keyword evidence="8" id="KW-1185">Reference proteome</keyword>
<evidence type="ECO:0000256" key="4">
    <source>
        <dbReference type="ARBA" id="ARBA00023194"/>
    </source>
</evidence>
<dbReference type="InterPro" id="IPR010610">
    <property type="entry name" value="EryCIII-like_C"/>
</dbReference>
<dbReference type="InterPro" id="IPR048284">
    <property type="entry name" value="EryCIII-like_N"/>
</dbReference>
<dbReference type="Pfam" id="PF21036">
    <property type="entry name" value="EryCIII-like_N"/>
    <property type="match status" value="1"/>
</dbReference>
<dbReference type="InterPro" id="IPR002213">
    <property type="entry name" value="UDP_glucos_trans"/>
</dbReference>
<evidence type="ECO:0000313" key="7">
    <source>
        <dbReference type="EMBL" id="MFC5810964.1"/>
    </source>
</evidence>
<accession>A0ABW1BDG3</accession>
<name>A0ABW1BDG3_9ACTN</name>
<protein>
    <submittedName>
        <fullName evidence="7">Activator-dependent family glycosyltransferase</fullName>
    </submittedName>
</protein>
<evidence type="ECO:0000256" key="3">
    <source>
        <dbReference type="ARBA" id="ARBA00022679"/>
    </source>
</evidence>
<evidence type="ECO:0000259" key="5">
    <source>
        <dbReference type="Pfam" id="PF06722"/>
    </source>
</evidence>
<gene>
    <name evidence="7" type="ORF">ACFQGO_26280</name>
</gene>
<dbReference type="InterPro" id="IPR030953">
    <property type="entry name" value="Glycosyl_450act"/>
</dbReference>